<feature type="transmembrane region" description="Helical" evidence="1">
    <location>
        <begin position="6"/>
        <end position="26"/>
    </location>
</feature>
<gene>
    <name evidence="2" type="ORF">J3Q64DRAFT_1705384</name>
</gene>
<reference evidence="2 3" key="1">
    <citation type="submission" date="2024-04" db="EMBL/GenBank/DDBJ databases">
        <title>Symmetric and asymmetric DNA N6-adenine methylation regulates different biological responses in Mucorales.</title>
        <authorList>
            <consortium name="Lawrence Berkeley National Laboratory"/>
            <person name="Lax C."/>
            <person name="Mondo S.J."/>
            <person name="Osorio-Concepcion M."/>
            <person name="Muszewska A."/>
            <person name="Corrochano-Luque M."/>
            <person name="Gutierrez G."/>
            <person name="Riley R."/>
            <person name="Lipzen A."/>
            <person name="Guo J."/>
            <person name="Hundley H."/>
            <person name="Amirebrahimi M."/>
            <person name="Ng V."/>
            <person name="Lorenzo-Gutierrez D."/>
            <person name="Binder U."/>
            <person name="Yang J."/>
            <person name="Song Y."/>
            <person name="Canovas D."/>
            <person name="Navarro E."/>
            <person name="Freitag M."/>
            <person name="Gabaldon T."/>
            <person name="Grigoriev I.V."/>
            <person name="Corrochano L.M."/>
            <person name="Nicolas F.E."/>
            <person name="Garre V."/>
        </authorList>
    </citation>
    <scope>NUCLEOTIDE SEQUENCE [LARGE SCALE GENOMIC DNA]</scope>
    <source>
        <strain evidence="2 3">L51</strain>
    </source>
</reference>
<keyword evidence="1" id="KW-0472">Membrane</keyword>
<dbReference type="EMBL" id="JBCLYO010000001">
    <property type="protein sequence ID" value="KAL0095912.1"/>
    <property type="molecule type" value="Genomic_DNA"/>
</dbReference>
<protein>
    <submittedName>
        <fullName evidence="2">Uncharacterized protein</fullName>
    </submittedName>
</protein>
<proteinExistence type="predicted"/>
<organism evidence="2 3">
    <name type="scientific">Phycomyces blakesleeanus</name>
    <dbReference type="NCBI Taxonomy" id="4837"/>
    <lineage>
        <taxon>Eukaryota</taxon>
        <taxon>Fungi</taxon>
        <taxon>Fungi incertae sedis</taxon>
        <taxon>Mucoromycota</taxon>
        <taxon>Mucoromycotina</taxon>
        <taxon>Mucoromycetes</taxon>
        <taxon>Mucorales</taxon>
        <taxon>Phycomycetaceae</taxon>
        <taxon>Phycomyces</taxon>
    </lineage>
</organism>
<feature type="transmembrane region" description="Helical" evidence="1">
    <location>
        <begin position="87"/>
        <end position="105"/>
    </location>
</feature>
<keyword evidence="3" id="KW-1185">Reference proteome</keyword>
<comment type="caution">
    <text evidence="2">The sequence shown here is derived from an EMBL/GenBank/DDBJ whole genome shotgun (WGS) entry which is preliminary data.</text>
</comment>
<evidence type="ECO:0000256" key="1">
    <source>
        <dbReference type="SAM" id="Phobius"/>
    </source>
</evidence>
<keyword evidence="1" id="KW-1133">Transmembrane helix</keyword>
<dbReference type="Proteomes" id="UP001448207">
    <property type="component" value="Unassembled WGS sequence"/>
</dbReference>
<feature type="transmembrane region" description="Helical" evidence="1">
    <location>
        <begin position="112"/>
        <end position="136"/>
    </location>
</feature>
<feature type="non-terminal residue" evidence="2">
    <location>
        <position position="137"/>
    </location>
</feature>
<evidence type="ECO:0000313" key="3">
    <source>
        <dbReference type="Proteomes" id="UP001448207"/>
    </source>
</evidence>
<name>A0ABR3BC61_PHYBL</name>
<feature type="transmembrane region" description="Helical" evidence="1">
    <location>
        <begin position="33"/>
        <end position="56"/>
    </location>
</feature>
<keyword evidence="1" id="KW-0812">Transmembrane</keyword>
<accession>A0ABR3BC61</accession>
<evidence type="ECO:0000313" key="2">
    <source>
        <dbReference type="EMBL" id="KAL0095912.1"/>
    </source>
</evidence>
<sequence length="137" mass="16372">MCVYMYIVVFGAVGITLSFFLSFFFLYIYMCVYVCFCAFVLLCLSYFIYCLVMVPASENLLTIDWLPFWLENCWRNKEQIVPLTLEILLRLTSLAINIIPFRCVYVYVFMRLCVYVCVCMYVCMYVCLYACIFYIYI</sequence>